<feature type="domain" description="Cytochrome c" evidence="12">
    <location>
        <begin position="46"/>
        <end position="177"/>
    </location>
</feature>
<dbReference type="Pfam" id="PF02167">
    <property type="entry name" value="Cytochrom_C1"/>
    <property type="match status" value="1"/>
</dbReference>
<comment type="caution">
    <text evidence="13">The sequence shown here is derived from an EMBL/GenBank/DDBJ whole genome shotgun (WGS) entry which is preliminary data.</text>
</comment>
<keyword evidence="4 10" id="KW-0812">Transmembrane</keyword>
<dbReference type="Proteomes" id="UP001515660">
    <property type="component" value="Unassembled WGS sequence"/>
</dbReference>
<evidence type="ECO:0000259" key="12">
    <source>
        <dbReference type="PROSITE" id="PS51007"/>
    </source>
</evidence>
<evidence type="ECO:0000313" key="14">
    <source>
        <dbReference type="Proteomes" id="UP001515660"/>
    </source>
</evidence>
<dbReference type="SUPFAM" id="SSF46626">
    <property type="entry name" value="Cytochrome c"/>
    <property type="match status" value="1"/>
</dbReference>
<dbReference type="RefSeq" id="WP_166402614.1">
    <property type="nucleotide sequence ID" value="NZ_JAANHS010000004.1"/>
</dbReference>
<protein>
    <recommendedName>
        <fullName evidence="2">Cytochrome c1</fullName>
    </recommendedName>
</protein>
<feature type="chain" id="PRO_5046717604" description="Cytochrome c1" evidence="11">
    <location>
        <begin position="23"/>
        <end position="263"/>
    </location>
</feature>
<keyword evidence="8 10" id="KW-0472">Membrane</keyword>
<feature type="signal peptide" evidence="11">
    <location>
        <begin position="1"/>
        <end position="22"/>
    </location>
</feature>
<evidence type="ECO:0000256" key="10">
    <source>
        <dbReference type="SAM" id="Phobius"/>
    </source>
</evidence>
<keyword evidence="5 9" id="KW-0479">Metal-binding</keyword>
<evidence type="ECO:0000256" key="3">
    <source>
        <dbReference type="ARBA" id="ARBA00022617"/>
    </source>
</evidence>
<keyword evidence="7 9" id="KW-0408">Iron</keyword>
<keyword evidence="3 9" id="KW-0349">Heme</keyword>
<sequence length="263" mass="28328">MFRNIALIAASALTLTAGGALAAGSEGHVEDVAFSFEGPFGKFDQFQLQRGLQVYTEVCSGCHGLKYVPIRTLSDEGGPGLPEDQVRAYAKQFTVTDKETGEDREAVPADNFPANTGAGAPDLSLMAKARAGFHGPYGTGINQLFRGMGGPEYIYSLLTGYTGEEKEEFGSYFYENKAFPGGWIAMAPPLSDDQVTYADGHPATVHHMAEDVAAFLMWAAEPKLMDRKSAGFVSVLFLILLSTLLYLTNKRIWAGVKGKQAHA</sequence>
<gene>
    <name evidence="13" type="ORF">G8O29_07460</name>
</gene>
<dbReference type="PROSITE" id="PS51007">
    <property type="entry name" value="CYTC"/>
    <property type="match status" value="1"/>
</dbReference>
<evidence type="ECO:0000256" key="2">
    <source>
        <dbReference type="ARBA" id="ARBA00016165"/>
    </source>
</evidence>
<feature type="transmembrane region" description="Helical" evidence="10">
    <location>
        <begin position="229"/>
        <end position="247"/>
    </location>
</feature>
<evidence type="ECO:0000256" key="8">
    <source>
        <dbReference type="ARBA" id="ARBA00023136"/>
    </source>
</evidence>
<proteinExistence type="predicted"/>
<dbReference type="PANTHER" id="PTHR10266">
    <property type="entry name" value="CYTOCHROME C1"/>
    <property type="match status" value="1"/>
</dbReference>
<evidence type="ECO:0000256" key="11">
    <source>
        <dbReference type="SAM" id="SignalP"/>
    </source>
</evidence>
<evidence type="ECO:0000256" key="6">
    <source>
        <dbReference type="ARBA" id="ARBA00022989"/>
    </source>
</evidence>
<comment type="subcellular location">
    <subcellularLocation>
        <location evidence="1">Membrane</location>
    </subcellularLocation>
</comment>
<evidence type="ECO:0000313" key="13">
    <source>
        <dbReference type="EMBL" id="NHB76578.1"/>
    </source>
</evidence>
<reference evidence="13 14" key="1">
    <citation type="journal article" date="2022" name="Microorganisms">
        <title>Genome Sequence and Characterization of a Xanthorhodopsin-Containing, Aerobic Anoxygenic Phototrophic Rhodobacter Species, Isolated from Mesophilic Conditions at Yellowstone National Park.</title>
        <authorList>
            <person name="Kyndt J.A."/>
            <person name="Robertson S."/>
            <person name="Shoffstall I.B."/>
            <person name="Ramaley R.F."/>
            <person name="Meyer T.E."/>
        </authorList>
    </citation>
    <scope>NUCLEOTIDE SEQUENCE [LARGE SCALE GENOMIC DNA]</scope>
    <source>
        <strain evidence="13 14">M37P</strain>
    </source>
</reference>
<keyword evidence="11" id="KW-0732">Signal</keyword>
<evidence type="ECO:0000256" key="1">
    <source>
        <dbReference type="ARBA" id="ARBA00004370"/>
    </source>
</evidence>
<dbReference type="Gene3D" id="1.20.5.100">
    <property type="entry name" value="Cytochrome c1, transmembrane anchor, C-terminal"/>
    <property type="match status" value="1"/>
</dbReference>
<accession>A0ABX0G6T9</accession>
<evidence type="ECO:0000256" key="7">
    <source>
        <dbReference type="ARBA" id="ARBA00023004"/>
    </source>
</evidence>
<dbReference type="InterPro" id="IPR002326">
    <property type="entry name" value="Cyt_c1"/>
</dbReference>
<name>A0ABX0G6T9_9RHOB</name>
<evidence type="ECO:0000256" key="9">
    <source>
        <dbReference type="PROSITE-ProRule" id="PRU00433"/>
    </source>
</evidence>
<keyword evidence="6 10" id="KW-1133">Transmembrane helix</keyword>
<keyword evidence="14" id="KW-1185">Reference proteome</keyword>
<dbReference type="PRINTS" id="PR00603">
    <property type="entry name" value="CYTOCHROMEC1"/>
</dbReference>
<dbReference type="EMBL" id="JAANHS010000004">
    <property type="protein sequence ID" value="NHB76578.1"/>
    <property type="molecule type" value="Genomic_DNA"/>
</dbReference>
<evidence type="ECO:0000256" key="4">
    <source>
        <dbReference type="ARBA" id="ARBA00022692"/>
    </source>
</evidence>
<dbReference type="PANTHER" id="PTHR10266:SF3">
    <property type="entry name" value="CYTOCHROME C1, HEME PROTEIN, MITOCHONDRIAL"/>
    <property type="match status" value="1"/>
</dbReference>
<organism evidence="13 14">
    <name type="scientific">Rhodobacter calidifons</name>
    <dbReference type="NCBI Taxonomy" id="2715277"/>
    <lineage>
        <taxon>Bacteria</taxon>
        <taxon>Pseudomonadati</taxon>
        <taxon>Pseudomonadota</taxon>
        <taxon>Alphaproteobacteria</taxon>
        <taxon>Rhodobacterales</taxon>
        <taxon>Rhodobacter group</taxon>
        <taxon>Rhodobacter</taxon>
    </lineage>
</organism>
<evidence type="ECO:0000256" key="5">
    <source>
        <dbReference type="ARBA" id="ARBA00022723"/>
    </source>
</evidence>
<dbReference type="InterPro" id="IPR009056">
    <property type="entry name" value="Cyt_c-like_dom"/>
</dbReference>
<dbReference type="InterPro" id="IPR036909">
    <property type="entry name" value="Cyt_c-like_dom_sf"/>
</dbReference>
<dbReference type="Gene3D" id="1.10.760.10">
    <property type="entry name" value="Cytochrome c-like domain"/>
    <property type="match status" value="1"/>
</dbReference>